<dbReference type="InterPro" id="IPR002774">
    <property type="entry name" value="Flagellin_arc-type"/>
</dbReference>
<comment type="similarity">
    <text evidence="2 4">Belongs to the archaeal flagellin family.</text>
</comment>
<dbReference type="GO" id="GO:0097589">
    <property type="term" value="C:archaeal-type flagellum"/>
    <property type="evidence" value="ECO:0007669"/>
    <property type="project" value="UniProtKB-SubCell"/>
</dbReference>
<dbReference type="Pfam" id="PF01917">
    <property type="entry name" value="Flagellin_arch-type"/>
    <property type="match status" value="1"/>
</dbReference>
<comment type="function">
    <text evidence="4">Flagellin is the subunit protein which polymerizes to form the filaments of archaeal flagella.</text>
</comment>
<evidence type="ECO:0000256" key="5">
    <source>
        <dbReference type="SAM" id="Phobius"/>
    </source>
</evidence>
<accession>A0ABD5VXY6</accession>
<dbReference type="PANTHER" id="PTHR35903">
    <property type="entry name" value="FLAGELLIN B1"/>
    <property type="match status" value="1"/>
</dbReference>
<dbReference type="Proteomes" id="UP001596445">
    <property type="component" value="Unassembled WGS sequence"/>
</dbReference>
<dbReference type="NCBIfam" id="TIGR02537">
    <property type="entry name" value="arch_flag_Nterm"/>
    <property type="match status" value="1"/>
</dbReference>
<keyword evidence="5" id="KW-0812">Transmembrane</keyword>
<evidence type="ECO:0000313" key="7">
    <source>
        <dbReference type="Proteomes" id="UP001596445"/>
    </source>
</evidence>
<dbReference type="EMBL" id="JBHSZI010000001">
    <property type="protein sequence ID" value="MFC7058108.1"/>
    <property type="molecule type" value="Genomic_DNA"/>
</dbReference>
<dbReference type="AlphaFoldDB" id="A0ABD5VXY6"/>
<keyword evidence="5" id="KW-0472">Membrane</keyword>
<name>A0ABD5VXY6_9EURY</name>
<keyword evidence="5" id="KW-1133">Transmembrane helix</keyword>
<dbReference type="InterPro" id="IPR013373">
    <property type="entry name" value="Flagellin/pilin_N_arc"/>
</dbReference>
<evidence type="ECO:0000256" key="2">
    <source>
        <dbReference type="ARBA" id="ARBA00010256"/>
    </source>
</evidence>
<proteinExistence type="inferred from homology"/>
<dbReference type="GeneID" id="76630069"/>
<comment type="subcellular location">
    <subcellularLocation>
        <location evidence="1 4">Archaeal flagellum</location>
    </subcellularLocation>
</comment>
<dbReference type="RefSeq" id="WP_267163908.1">
    <property type="nucleotide sequence ID" value="NZ_CP112972.1"/>
</dbReference>
<evidence type="ECO:0000256" key="4">
    <source>
        <dbReference type="RuleBase" id="RU361282"/>
    </source>
</evidence>
<evidence type="ECO:0000256" key="3">
    <source>
        <dbReference type="ARBA" id="ARBA00022440"/>
    </source>
</evidence>
<gene>
    <name evidence="6" type="ORF">ACFQQG_07890</name>
</gene>
<feature type="transmembrane region" description="Helical" evidence="5">
    <location>
        <begin position="21"/>
        <end position="42"/>
    </location>
</feature>
<evidence type="ECO:0000256" key="1">
    <source>
        <dbReference type="ARBA" id="ARBA00004618"/>
    </source>
</evidence>
<evidence type="ECO:0000313" key="6">
    <source>
        <dbReference type="EMBL" id="MFC7058108.1"/>
    </source>
</evidence>
<comment type="caution">
    <text evidence="6">The sequence shown here is derived from an EMBL/GenBank/DDBJ whole genome shotgun (WGS) entry which is preliminary data.</text>
</comment>
<reference evidence="6 7" key="1">
    <citation type="journal article" date="2019" name="Int. J. Syst. Evol. Microbiol.">
        <title>The Global Catalogue of Microorganisms (GCM) 10K type strain sequencing project: providing services to taxonomists for standard genome sequencing and annotation.</title>
        <authorList>
            <consortium name="The Broad Institute Genomics Platform"/>
            <consortium name="The Broad Institute Genome Sequencing Center for Infectious Disease"/>
            <person name="Wu L."/>
            <person name="Ma J."/>
        </authorList>
    </citation>
    <scope>NUCLEOTIDE SEQUENCE [LARGE SCALE GENOMIC DNA]</scope>
    <source>
        <strain evidence="6 7">JCM 30072</strain>
    </source>
</reference>
<sequence>MIQNLFNTDESTESRRAQVGIGTLIVFIAMVLVAAIAAGVLINTAGFLQTQAQDTGTESTSQVADNLNVITEVGNVSSNDEINQLRLGVQPSAGADDINLAQVTLQYVSDNEFANIVVGNATGKSADVEQATGDNDPDEIRVEAYNSTNSQFDDPRASGDERFNISVVTAENEDDVVMTDGADRYELVLPLTAAAEPGDITDATGTALSANTAFNGDLAPLAEGADTEITITTEVGSQTVAFLQVPDSLSGDDPGTTVNL</sequence>
<dbReference type="PANTHER" id="PTHR35903:SF1">
    <property type="entry name" value="FLAGELLIN B1"/>
    <property type="match status" value="1"/>
</dbReference>
<keyword evidence="7" id="KW-1185">Reference proteome</keyword>
<organism evidence="6 7">
    <name type="scientific">Halovenus salina</name>
    <dbReference type="NCBI Taxonomy" id="1510225"/>
    <lineage>
        <taxon>Archaea</taxon>
        <taxon>Methanobacteriati</taxon>
        <taxon>Methanobacteriota</taxon>
        <taxon>Stenosarchaea group</taxon>
        <taxon>Halobacteria</taxon>
        <taxon>Halobacteriales</taxon>
        <taxon>Haloarculaceae</taxon>
        <taxon>Halovenus</taxon>
    </lineage>
</organism>
<keyword evidence="3 4" id="KW-0974">Archaeal flagellum</keyword>
<protein>
    <recommendedName>
        <fullName evidence="4">Flagellin</fullName>
    </recommendedName>
</protein>